<protein>
    <submittedName>
        <fullName evidence="2">Uncharacterized protein</fullName>
    </submittedName>
</protein>
<accession>A0ABS3I9V5</accession>
<comment type="caution">
    <text evidence="2">The sequence shown here is derived from an EMBL/GenBank/DDBJ whole genome shotgun (WGS) entry which is preliminary data.</text>
</comment>
<sequence>MSHESDRTPDHGWIDPDGSRVLAETLTAMAQGVDPCSPSGPAATLGLMAGRVRRRRTVKVGAAGGGALAVAGVLAFGVPQLAPLNDASPVLPGNPSVSASQPAAPEPEPTVRAPELVLDEGHQPDLLAGTTLSCGVSWSEVDVARDLALRSDGPLRTTAAHGDGTWTYTQSVAVSAVGADGRDAAADDLNWPTLVWTDADGTVVDVGGWDPWAFGNAESASAVTEASATGTSACAAEGTDGRLPDGSYEVRAMTIRYADSALIAGDTQQVVISDGEPSTADGGAEVAEPIDLPAGPDEDIAAQRGVNSVVLDRTGERQRWVSYLGALDTAERLATGGTPFEVRGRCTATGAPQDGTDRVVTTVRGVWNGQTGPSAPLVCDGEERVVLADLVHGADPFSVDGEVGVELTDVPDGIAQVDVRLVPVTG</sequence>
<evidence type="ECO:0000313" key="3">
    <source>
        <dbReference type="Proteomes" id="UP000664617"/>
    </source>
</evidence>
<dbReference type="EMBL" id="JAFMPK010000044">
    <property type="protein sequence ID" value="MBO0609780.1"/>
    <property type="molecule type" value="Genomic_DNA"/>
</dbReference>
<gene>
    <name evidence="2" type="ORF">J0911_12170</name>
</gene>
<name>A0ABS3I9V5_9MICO</name>
<reference evidence="2 3" key="1">
    <citation type="submission" date="2021-03" db="EMBL/GenBank/DDBJ databases">
        <authorList>
            <person name="Xin L."/>
        </authorList>
    </citation>
    <scope>NUCLEOTIDE SEQUENCE [LARGE SCALE GENOMIC DNA]</scope>
    <source>
        <strain evidence="2 3">XHU 5031</strain>
    </source>
</reference>
<reference evidence="3" key="2">
    <citation type="submission" date="2023-07" db="EMBL/GenBank/DDBJ databases">
        <title>Myceligenerans salitolerans sp. nov., a halotolerant actinomycete isolated from a salt lake in Xinjiang, China.</title>
        <authorList>
            <person name="Guan T."/>
        </authorList>
    </citation>
    <scope>NUCLEOTIDE SEQUENCE [LARGE SCALE GENOMIC DNA]</scope>
    <source>
        <strain evidence="3">XHU 5031</strain>
    </source>
</reference>
<evidence type="ECO:0000256" key="1">
    <source>
        <dbReference type="SAM" id="Phobius"/>
    </source>
</evidence>
<keyword evidence="1" id="KW-0812">Transmembrane</keyword>
<proteinExistence type="predicted"/>
<feature type="transmembrane region" description="Helical" evidence="1">
    <location>
        <begin position="60"/>
        <end position="82"/>
    </location>
</feature>
<dbReference type="RefSeq" id="WP_207275700.1">
    <property type="nucleotide sequence ID" value="NZ_JAFMPK010000044.1"/>
</dbReference>
<keyword evidence="1" id="KW-0472">Membrane</keyword>
<evidence type="ECO:0000313" key="2">
    <source>
        <dbReference type="EMBL" id="MBO0609780.1"/>
    </source>
</evidence>
<dbReference type="Proteomes" id="UP000664617">
    <property type="component" value="Unassembled WGS sequence"/>
</dbReference>
<keyword evidence="1" id="KW-1133">Transmembrane helix</keyword>
<organism evidence="2 3">
    <name type="scientific">Myceligenerans salitolerans</name>
    <dbReference type="NCBI Taxonomy" id="1230528"/>
    <lineage>
        <taxon>Bacteria</taxon>
        <taxon>Bacillati</taxon>
        <taxon>Actinomycetota</taxon>
        <taxon>Actinomycetes</taxon>
        <taxon>Micrococcales</taxon>
        <taxon>Promicromonosporaceae</taxon>
        <taxon>Myceligenerans</taxon>
    </lineage>
</organism>
<keyword evidence="3" id="KW-1185">Reference proteome</keyword>